<keyword evidence="5" id="KW-0238">DNA-binding</keyword>
<dbReference type="AlphaFoldDB" id="A0A5Q2QAE6"/>
<evidence type="ECO:0000256" key="2">
    <source>
        <dbReference type="ARBA" id="ARBA00022491"/>
    </source>
</evidence>
<gene>
    <name evidence="8" type="ORF">GH975_08750</name>
</gene>
<evidence type="ECO:0000313" key="9">
    <source>
        <dbReference type="Proteomes" id="UP000388235"/>
    </source>
</evidence>
<keyword evidence="4" id="KW-0805">Transcription regulation</keyword>
<dbReference type="PANTHER" id="PTHR33202:SF6">
    <property type="entry name" value="ZINC UPTAKE REGULATION PROTEIN"/>
    <property type="match status" value="1"/>
</dbReference>
<dbReference type="KEGG" id="llp:GH975_08750"/>
<feature type="binding site" evidence="7">
    <location>
        <position position="94"/>
    </location>
    <ligand>
        <name>Zn(2+)</name>
        <dbReference type="ChEBI" id="CHEBI:29105"/>
    </ligand>
</feature>
<protein>
    <submittedName>
        <fullName evidence="8">Transcriptional repressor</fullName>
    </submittedName>
</protein>
<comment type="similarity">
    <text evidence="1">Belongs to the Fur family.</text>
</comment>
<feature type="binding site" evidence="7">
    <location>
        <position position="131"/>
    </location>
    <ligand>
        <name>Zn(2+)</name>
        <dbReference type="ChEBI" id="CHEBI:29105"/>
    </ligand>
</feature>
<accession>A0A5Q2QAE6</accession>
<dbReference type="EMBL" id="CP045871">
    <property type="protein sequence ID" value="QGG81318.1"/>
    <property type="molecule type" value="Genomic_DNA"/>
</dbReference>
<feature type="binding site" evidence="7">
    <location>
        <position position="91"/>
    </location>
    <ligand>
        <name>Zn(2+)</name>
        <dbReference type="ChEBI" id="CHEBI:29105"/>
    </ligand>
</feature>
<dbReference type="Pfam" id="PF01475">
    <property type="entry name" value="FUR"/>
    <property type="match status" value="1"/>
</dbReference>
<evidence type="ECO:0000313" key="8">
    <source>
        <dbReference type="EMBL" id="QGG81318.1"/>
    </source>
</evidence>
<organism evidence="8 9">
    <name type="scientific">Litorivicinus lipolyticus</name>
    <dbReference type="NCBI Taxonomy" id="418701"/>
    <lineage>
        <taxon>Bacteria</taxon>
        <taxon>Pseudomonadati</taxon>
        <taxon>Pseudomonadota</taxon>
        <taxon>Gammaproteobacteria</taxon>
        <taxon>Oceanospirillales</taxon>
        <taxon>Litorivicinaceae</taxon>
        <taxon>Litorivicinus</taxon>
    </lineage>
</organism>
<keyword evidence="7" id="KW-0479">Metal-binding</keyword>
<dbReference type="Gene3D" id="1.10.10.10">
    <property type="entry name" value="Winged helix-like DNA-binding domain superfamily/Winged helix DNA-binding domain"/>
    <property type="match status" value="1"/>
</dbReference>
<dbReference type="GO" id="GO:0005829">
    <property type="term" value="C:cytosol"/>
    <property type="evidence" value="ECO:0007669"/>
    <property type="project" value="TreeGrafter"/>
</dbReference>
<evidence type="ECO:0000256" key="1">
    <source>
        <dbReference type="ARBA" id="ARBA00007957"/>
    </source>
</evidence>
<keyword evidence="6" id="KW-0804">Transcription</keyword>
<keyword evidence="9" id="KW-1185">Reference proteome</keyword>
<evidence type="ECO:0000256" key="4">
    <source>
        <dbReference type="ARBA" id="ARBA00023015"/>
    </source>
</evidence>
<dbReference type="InterPro" id="IPR036390">
    <property type="entry name" value="WH_DNA-bd_sf"/>
</dbReference>
<evidence type="ECO:0000256" key="6">
    <source>
        <dbReference type="ARBA" id="ARBA00023163"/>
    </source>
</evidence>
<dbReference type="GO" id="GO:1900376">
    <property type="term" value="P:regulation of secondary metabolite biosynthetic process"/>
    <property type="evidence" value="ECO:0007669"/>
    <property type="project" value="TreeGrafter"/>
</dbReference>
<name>A0A5Q2QAE6_9GAMM</name>
<comment type="cofactor">
    <cofactor evidence="7">
        <name>Zn(2+)</name>
        <dbReference type="ChEBI" id="CHEBI:29105"/>
    </cofactor>
    <text evidence="7">Binds 1 zinc ion per subunit.</text>
</comment>
<dbReference type="GO" id="GO:0003700">
    <property type="term" value="F:DNA-binding transcription factor activity"/>
    <property type="evidence" value="ECO:0007669"/>
    <property type="project" value="InterPro"/>
</dbReference>
<dbReference type="GO" id="GO:0045892">
    <property type="term" value="P:negative regulation of DNA-templated transcription"/>
    <property type="evidence" value="ECO:0007669"/>
    <property type="project" value="TreeGrafter"/>
</dbReference>
<dbReference type="PANTHER" id="PTHR33202">
    <property type="entry name" value="ZINC UPTAKE REGULATION PROTEIN"/>
    <property type="match status" value="1"/>
</dbReference>
<dbReference type="Proteomes" id="UP000388235">
    <property type="component" value="Chromosome"/>
</dbReference>
<dbReference type="GO" id="GO:0000976">
    <property type="term" value="F:transcription cis-regulatory region binding"/>
    <property type="evidence" value="ECO:0007669"/>
    <property type="project" value="TreeGrafter"/>
</dbReference>
<evidence type="ECO:0000256" key="3">
    <source>
        <dbReference type="ARBA" id="ARBA00022833"/>
    </source>
</evidence>
<dbReference type="OrthoDB" id="9801127at2"/>
<sequence>MVATACADQGLQLTPVRKRVLELLLDQHRALGAYELLDGLRADGLGSQPPAVYRALEFLVSHGFAHKIERLNAFIACGFAATRHSPAFLICRGCHAIAEADSDGISAAIEKTARDCGFVTEQRVVEIEGLCPRCVTEQPA</sequence>
<dbReference type="InterPro" id="IPR043135">
    <property type="entry name" value="Fur_C"/>
</dbReference>
<dbReference type="Gene3D" id="3.30.1490.190">
    <property type="match status" value="1"/>
</dbReference>
<dbReference type="InterPro" id="IPR002481">
    <property type="entry name" value="FUR"/>
</dbReference>
<feature type="binding site" evidence="7">
    <location>
        <position position="134"/>
    </location>
    <ligand>
        <name>Zn(2+)</name>
        <dbReference type="ChEBI" id="CHEBI:29105"/>
    </ligand>
</feature>
<evidence type="ECO:0000256" key="5">
    <source>
        <dbReference type="ARBA" id="ARBA00023125"/>
    </source>
</evidence>
<proteinExistence type="inferred from homology"/>
<keyword evidence="3 7" id="KW-0862">Zinc</keyword>
<dbReference type="SUPFAM" id="SSF46785">
    <property type="entry name" value="Winged helix' DNA-binding domain"/>
    <property type="match status" value="1"/>
</dbReference>
<keyword evidence="2" id="KW-0678">Repressor</keyword>
<reference evidence="8 9" key="1">
    <citation type="submission" date="2019-11" db="EMBL/GenBank/DDBJ databases">
        <authorList>
            <person name="Khan S.A."/>
            <person name="Jeon C.O."/>
            <person name="Chun B.H."/>
        </authorList>
    </citation>
    <scope>NUCLEOTIDE SEQUENCE [LARGE SCALE GENOMIC DNA]</scope>
    <source>
        <strain evidence="8 9">IMCC 1097</strain>
    </source>
</reference>
<evidence type="ECO:0000256" key="7">
    <source>
        <dbReference type="PIRSR" id="PIRSR602481-1"/>
    </source>
</evidence>
<dbReference type="GO" id="GO:0008270">
    <property type="term" value="F:zinc ion binding"/>
    <property type="evidence" value="ECO:0007669"/>
    <property type="project" value="TreeGrafter"/>
</dbReference>
<dbReference type="InterPro" id="IPR036388">
    <property type="entry name" value="WH-like_DNA-bd_sf"/>
</dbReference>